<evidence type="ECO:0000313" key="1">
    <source>
        <dbReference type="EMBL" id="MCM5673007.1"/>
    </source>
</evidence>
<gene>
    <name evidence="1" type="ORF">J7T32_009665</name>
</gene>
<protein>
    <submittedName>
        <fullName evidence="1">Uncharacterized protein</fullName>
    </submittedName>
</protein>
<dbReference type="AlphaFoldDB" id="A0A8X8KL98"/>
<name>A0A8X8KL98_STAHO</name>
<sequence>MVVVNNMVNLYVAEQEDNDASVLVFDEDNLDKLIKNLFEREQALVNEHLSKEEIYYGHYTLFCDLAPIYFKARLGYADLFDLEKFTEIYNEFFENDEIKMIKISELEVEESRSEYMKDAVEKLGVDGLKEIKSAYLSIDK</sequence>
<proteinExistence type="predicted"/>
<dbReference type="EMBL" id="JAGHKT020000016">
    <property type="protein sequence ID" value="MCM5673007.1"/>
    <property type="molecule type" value="Genomic_DNA"/>
</dbReference>
<dbReference type="Proteomes" id="UP000665944">
    <property type="component" value="Unassembled WGS sequence"/>
</dbReference>
<keyword evidence="2" id="KW-1185">Reference proteome</keyword>
<reference evidence="1 2" key="1">
    <citation type="submission" date="2022-06" db="EMBL/GenBank/DDBJ databases">
        <title>Staphylococcus hominis ShoR14 genome sequence.</title>
        <authorList>
            <person name="Yeo C.C."/>
            <person name="Chew C.H."/>
            <person name="Che Hamzah A.M."/>
            <person name="Al-Trad E.I."/>
        </authorList>
    </citation>
    <scope>NUCLEOTIDE SEQUENCE [LARGE SCALE GENOMIC DNA]</scope>
    <source>
        <strain evidence="1 2">ShoR14</strain>
    </source>
</reference>
<evidence type="ECO:0000313" key="2">
    <source>
        <dbReference type="Proteomes" id="UP000665944"/>
    </source>
</evidence>
<comment type="caution">
    <text evidence="1">The sequence shown here is derived from an EMBL/GenBank/DDBJ whole genome shotgun (WGS) entry which is preliminary data.</text>
</comment>
<dbReference type="RefSeq" id="WP_012818024.1">
    <property type="nucleotide sequence ID" value="NZ_JAGHKT020000016.1"/>
</dbReference>
<accession>A0A8X8KL98</accession>
<organism evidence="1 2">
    <name type="scientific">Staphylococcus hominis</name>
    <dbReference type="NCBI Taxonomy" id="1290"/>
    <lineage>
        <taxon>Bacteria</taxon>
        <taxon>Bacillati</taxon>
        <taxon>Bacillota</taxon>
        <taxon>Bacilli</taxon>
        <taxon>Bacillales</taxon>
        <taxon>Staphylococcaceae</taxon>
        <taxon>Staphylococcus</taxon>
    </lineage>
</organism>